<evidence type="ECO:0000313" key="4">
    <source>
        <dbReference type="EMBL" id="KAK9150543.1"/>
    </source>
</evidence>
<keyword evidence="5" id="KW-1185">Reference proteome</keyword>
<dbReference type="SUPFAM" id="SSF47113">
    <property type="entry name" value="Histone-fold"/>
    <property type="match status" value="1"/>
</dbReference>
<sequence>MAVLNGFMNDMFERLVNKAAKLNVYAGKTTLSSREIQDAVRLVLPGELGKHTLVEGTKVVSTYMSNVAKKI</sequence>
<dbReference type="CDD" id="cd22910">
    <property type="entry name" value="HFD_H2B"/>
    <property type="match status" value="1"/>
</dbReference>
<evidence type="ECO:0000256" key="1">
    <source>
        <dbReference type="ARBA" id="ARBA00002001"/>
    </source>
</evidence>
<dbReference type="SMART" id="SM00427">
    <property type="entry name" value="H2B"/>
    <property type="match status" value="1"/>
</dbReference>
<dbReference type="Pfam" id="PF00125">
    <property type="entry name" value="Histone"/>
    <property type="match status" value="1"/>
</dbReference>
<accession>A0AAP0KF34</accession>
<comment type="function">
    <text evidence="1">Core component of nucleosome. Nucleosomes wrap and compact DNA into chromatin, limiting DNA accessibility to the cellular machineries which require DNA as a template. Histones thereby play a central role in transcription regulation, DNA repair, DNA replication and chromosomal stability. DNA accessibility is regulated via a complex set of post-translational modifications of histones, also called histone code, and nucleosome remodeling.</text>
</comment>
<feature type="domain" description="Core Histone H2A/H2B/H3" evidence="3">
    <location>
        <begin position="1"/>
        <end position="42"/>
    </location>
</feature>
<dbReference type="Proteomes" id="UP001420932">
    <property type="component" value="Unassembled WGS sequence"/>
</dbReference>
<proteinExistence type="inferred from homology"/>
<dbReference type="Gene3D" id="1.10.20.10">
    <property type="entry name" value="Histone, subunit A"/>
    <property type="match status" value="1"/>
</dbReference>
<evidence type="ECO:0000259" key="3">
    <source>
        <dbReference type="Pfam" id="PF00125"/>
    </source>
</evidence>
<dbReference type="EMBL" id="JBBNAF010000004">
    <property type="protein sequence ID" value="KAK9150543.1"/>
    <property type="molecule type" value="Genomic_DNA"/>
</dbReference>
<comment type="similarity">
    <text evidence="2">Belongs to the histone H2B family.</text>
</comment>
<dbReference type="GO" id="GO:0003677">
    <property type="term" value="F:DNA binding"/>
    <property type="evidence" value="ECO:0007669"/>
    <property type="project" value="InterPro"/>
</dbReference>
<comment type="caution">
    <text evidence="4">The sequence shown here is derived from an EMBL/GenBank/DDBJ whole genome shotgun (WGS) entry which is preliminary data.</text>
</comment>
<protein>
    <recommendedName>
        <fullName evidence="3">Core Histone H2A/H2B/H3 domain-containing protein</fullName>
    </recommendedName>
</protein>
<reference evidence="4 5" key="1">
    <citation type="submission" date="2024-01" db="EMBL/GenBank/DDBJ databases">
        <title>Genome assemblies of Stephania.</title>
        <authorList>
            <person name="Yang L."/>
        </authorList>
    </citation>
    <scope>NUCLEOTIDE SEQUENCE [LARGE SCALE GENOMIC DNA]</scope>
    <source>
        <strain evidence="4">YNDBR</strain>
        <tissue evidence="4">Leaf</tissue>
    </source>
</reference>
<dbReference type="InterPro" id="IPR009072">
    <property type="entry name" value="Histone-fold"/>
</dbReference>
<dbReference type="GO" id="GO:0000786">
    <property type="term" value="C:nucleosome"/>
    <property type="evidence" value="ECO:0007669"/>
    <property type="project" value="InterPro"/>
</dbReference>
<dbReference type="InterPro" id="IPR000558">
    <property type="entry name" value="Histone_H2B"/>
</dbReference>
<name>A0AAP0KF34_9MAGN</name>
<gene>
    <name evidence="4" type="ORF">Syun_008852</name>
</gene>
<organism evidence="4 5">
    <name type="scientific">Stephania yunnanensis</name>
    <dbReference type="NCBI Taxonomy" id="152371"/>
    <lineage>
        <taxon>Eukaryota</taxon>
        <taxon>Viridiplantae</taxon>
        <taxon>Streptophyta</taxon>
        <taxon>Embryophyta</taxon>
        <taxon>Tracheophyta</taxon>
        <taxon>Spermatophyta</taxon>
        <taxon>Magnoliopsida</taxon>
        <taxon>Ranunculales</taxon>
        <taxon>Menispermaceae</taxon>
        <taxon>Menispermoideae</taxon>
        <taxon>Cissampelideae</taxon>
        <taxon>Stephania</taxon>
    </lineage>
</organism>
<dbReference type="PANTHER" id="PTHR23428">
    <property type="entry name" value="HISTONE H2B"/>
    <property type="match status" value="1"/>
</dbReference>
<dbReference type="InterPro" id="IPR007125">
    <property type="entry name" value="H2A/H2B/H3"/>
</dbReference>
<dbReference type="GO" id="GO:0046982">
    <property type="term" value="F:protein heterodimerization activity"/>
    <property type="evidence" value="ECO:0007669"/>
    <property type="project" value="InterPro"/>
</dbReference>
<dbReference type="GO" id="GO:0030527">
    <property type="term" value="F:structural constituent of chromatin"/>
    <property type="evidence" value="ECO:0007669"/>
    <property type="project" value="InterPro"/>
</dbReference>
<dbReference type="PRINTS" id="PR00621">
    <property type="entry name" value="HISTONEH2B"/>
</dbReference>
<evidence type="ECO:0000256" key="2">
    <source>
        <dbReference type="ARBA" id="ARBA00006846"/>
    </source>
</evidence>
<dbReference type="AlphaFoldDB" id="A0AAP0KF34"/>
<evidence type="ECO:0000313" key="5">
    <source>
        <dbReference type="Proteomes" id="UP001420932"/>
    </source>
</evidence>